<proteinExistence type="predicted"/>
<accession>A0A0T7F8W4</accession>
<name>A0A0T7F8W4_NEOGA</name>
<evidence type="ECO:0000313" key="1">
    <source>
        <dbReference type="EMBL" id="CDZ31470.1"/>
    </source>
</evidence>
<dbReference type="OrthoDB" id="9794662at2"/>
<dbReference type="AlphaFoldDB" id="A0A0T7F8W4"/>
<dbReference type="EMBL" id="CCRH01000001">
    <property type="protein sequence ID" value="CDZ31470.1"/>
    <property type="molecule type" value="Genomic_DNA"/>
</dbReference>
<reference evidence="1 2" key="1">
    <citation type="submission" date="2014-08" db="EMBL/GenBank/DDBJ databases">
        <authorList>
            <person name="Chen Y.-H."/>
        </authorList>
    </citation>
    <scope>NUCLEOTIDE SEQUENCE [LARGE SCALE GENOMIC DNA]</scope>
</reference>
<gene>
    <name evidence="1" type="ORF">NGAL_HAMBI1145_02320</name>
</gene>
<sequence>MALTREFKETVKARLDQDPAFRAALLSDAVELLLEGDLETGKSVLRDFINATIGFETLGEKVDMPAKSLMRMFGPKGNPRADNLFNVIRQLQESSGIHLAVAAA</sequence>
<protein>
    <submittedName>
        <fullName evidence="1">Uncharacterized protein</fullName>
    </submittedName>
</protein>
<dbReference type="RefSeq" id="WP_046664589.1">
    <property type="nucleotide sequence ID" value="NZ_CCRH01000001.1"/>
</dbReference>
<dbReference type="Proteomes" id="UP000046176">
    <property type="component" value="Unassembled WGS sequence"/>
</dbReference>
<evidence type="ECO:0000313" key="2">
    <source>
        <dbReference type="Proteomes" id="UP000046176"/>
    </source>
</evidence>
<organism evidence="1 2">
    <name type="scientific">Neorhizobium galegae bv. officinalis</name>
    <dbReference type="NCBI Taxonomy" id="323656"/>
    <lineage>
        <taxon>Bacteria</taxon>
        <taxon>Pseudomonadati</taxon>
        <taxon>Pseudomonadota</taxon>
        <taxon>Alphaproteobacteria</taxon>
        <taxon>Hyphomicrobiales</taxon>
        <taxon>Rhizobiaceae</taxon>
        <taxon>Rhizobium/Agrobacterium group</taxon>
        <taxon>Neorhizobium</taxon>
    </lineage>
</organism>